<feature type="non-terminal residue" evidence="8">
    <location>
        <position position="1"/>
    </location>
</feature>
<evidence type="ECO:0000259" key="7">
    <source>
        <dbReference type="PROSITE" id="PS50922"/>
    </source>
</evidence>
<evidence type="ECO:0000256" key="1">
    <source>
        <dbReference type="ARBA" id="ARBA00004141"/>
    </source>
</evidence>
<name>A0A1E4T9D0_9ASCO</name>
<feature type="transmembrane region" description="Helical" evidence="6">
    <location>
        <begin position="6"/>
        <end position="26"/>
    </location>
</feature>
<evidence type="ECO:0000313" key="9">
    <source>
        <dbReference type="Proteomes" id="UP000095023"/>
    </source>
</evidence>
<dbReference type="AlphaFoldDB" id="A0A1E4T9D0"/>
<dbReference type="PANTHER" id="PTHR13439:SF0">
    <property type="entry name" value="TOPOISOMERASE I DAMAGE AFFECTED PROTEIN 4"/>
    <property type="match status" value="1"/>
</dbReference>
<keyword evidence="4 5" id="KW-0472">Membrane</keyword>
<dbReference type="PANTHER" id="PTHR13439">
    <property type="entry name" value="CT120 PROTEIN"/>
    <property type="match status" value="1"/>
</dbReference>
<feature type="domain" description="TLC" evidence="7">
    <location>
        <begin position="38"/>
        <end position="238"/>
    </location>
</feature>
<keyword evidence="2 5" id="KW-0812">Transmembrane</keyword>
<proteinExistence type="predicted"/>
<accession>A0A1E4T9D0</accession>
<feature type="transmembrane region" description="Helical" evidence="6">
    <location>
        <begin position="47"/>
        <end position="65"/>
    </location>
</feature>
<feature type="transmembrane region" description="Helical" evidence="6">
    <location>
        <begin position="80"/>
        <end position="103"/>
    </location>
</feature>
<dbReference type="OrthoDB" id="10266980at2759"/>
<feature type="transmembrane region" description="Helical" evidence="6">
    <location>
        <begin position="110"/>
        <end position="126"/>
    </location>
</feature>
<feature type="non-terminal residue" evidence="8">
    <location>
        <position position="240"/>
    </location>
</feature>
<dbReference type="PROSITE" id="PS50922">
    <property type="entry name" value="TLC"/>
    <property type="match status" value="1"/>
</dbReference>
<comment type="subcellular location">
    <subcellularLocation>
        <location evidence="1">Membrane</location>
        <topology evidence="1">Multi-pass membrane protein</topology>
    </subcellularLocation>
</comment>
<dbReference type="SMART" id="SM00724">
    <property type="entry name" value="TLC"/>
    <property type="match status" value="1"/>
</dbReference>
<gene>
    <name evidence="8" type="ORF">CANCADRAFT_15610</name>
</gene>
<evidence type="ECO:0000256" key="5">
    <source>
        <dbReference type="PROSITE-ProRule" id="PRU00205"/>
    </source>
</evidence>
<evidence type="ECO:0000256" key="2">
    <source>
        <dbReference type="ARBA" id="ARBA00022692"/>
    </source>
</evidence>
<keyword evidence="3 6" id="KW-1133">Transmembrane helix</keyword>
<dbReference type="InterPro" id="IPR050846">
    <property type="entry name" value="TLCD"/>
</dbReference>
<dbReference type="EMBL" id="KV453844">
    <property type="protein sequence ID" value="ODV88385.1"/>
    <property type="molecule type" value="Genomic_DNA"/>
</dbReference>
<sequence>LTEYVPQIIVVAIAYHIIYLMASLFTPLLPGFSGLSLKRKTDFNIRIVSQVQCAVILYVIVPLFYDQSLAEDTIFATSDYSYFAASCAAGYFLWDSLICMVYYNMFGFPFLMHGLISLTVFTFGFYPALHYWIPRFLLFECSTPFVNIHWYSTHIDWPLIFTPTFTKVNGIILIVVFFFCRIVFGWYYAINLYIDVFAARDRIPWFIMCFLVAGNTFLNSLNVIWFTKMIRLAKRSFSKS</sequence>
<evidence type="ECO:0000256" key="6">
    <source>
        <dbReference type="SAM" id="Phobius"/>
    </source>
</evidence>
<dbReference type="GO" id="GO:0055088">
    <property type="term" value="P:lipid homeostasis"/>
    <property type="evidence" value="ECO:0007669"/>
    <property type="project" value="TreeGrafter"/>
</dbReference>
<evidence type="ECO:0000256" key="3">
    <source>
        <dbReference type="ARBA" id="ARBA00022989"/>
    </source>
</evidence>
<evidence type="ECO:0000256" key="4">
    <source>
        <dbReference type="ARBA" id="ARBA00023136"/>
    </source>
</evidence>
<protein>
    <recommendedName>
        <fullName evidence="7">TLC domain-containing protein</fullName>
    </recommendedName>
</protein>
<reference evidence="9" key="1">
    <citation type="submission" date="2016-02" db="EMBL/GenBank/DDBJ databases">
        <title>Comparative genomics of biotechnologically important yeasts.</title>
        <authorList>
            <consortium name="DOE Joint Genome Institute"/>
            <person name="Riley R."/>
            <person name="Haridas S."/>
            <person name="Wolfe K.H."/>
            <person name="Lopes M.R."/>
            <person name="Hittinger C.T."/>
            <person name="Goker M."/>
            <person name="Salamov A."/>
            <person name="Wisecaver J."/>
            <person name="Long T.M."/>
            <person name="Aerts A.L."/>
            <person name="Barry K."/>
            <person name="Choi C."/>
            <person name="Clum A."/>
            <person name="Coughlan A.Y."/>
            <person name="Deshpande S."/>
            <person name="Douglass A.P."/>
            <person name="Hanson S.J."/>
            <person name="Klenk H.-P."/>
            <person name="Labutti K."/>
            <person name="Lapidus A."/>
            <person name="Lindquist E."/>
            <person name="Lipzen A."/>
            <person name="Meier-Kolthoff J.P."/>
            <person name="Ohm R.A."/>
            <person name="Otillar R.P."/>
            <person name="Pangilinan J."/>
            <person name="Peng Y."/>
            <person name="Rokas A."/>
            <person name="Rosa C.A."/>
            <person name="Scheuner C."/>
            <person name="Sibirny A.A."/>
            <person name="Slot J.C."/>
            <person name="Stielow J.B."/>
            <person name="Sun H."/>
            <person name="Kurtzman C.P."/>
            <person name="Blackwell M."/>
            <person name="Jeffries T.W."/>
            <person name="Grigoriev I.V."/>
        </authorList>
    </citation>
    <scope>NUCLEOTIDE SEQUENCE [LARGE SCALE GENOMIC DNA]</scope>
    <source>
        <strain evidence="9">NRRL Y-17796</strain>
    </source>
</reference>
<dbReference type="Proteomes" id="UP000095023">
    <property type="component" value="Unassembled WGS sequence"/>
</dbReference>
<dbReference type="InterPro" id="IPR006634">
    <property type="entry name" value="TLC-dom"/>
</dbReference>
<dbReference type="GO" id="GO:0005783">
    <property type="term" value="C:endoplasmic reticulum"/>
    <property type="evidence" value="ECO:0007669"/>
    <property type="project" value="TreeGrafter"/>
</dbReference>
<feature type="transmembrane region" description="Helical" evidence="6">
    <location>
        <begin position="171"/>
        <end position="190"/>
    </location>
</feature>
<organism evidence="8 9">
    <name type="scientific">Tortispora caseinolytica NRRL Y-17796</name>
    <dbReference type="NCBI Taxonomy" id="767744"/>
    <lineage>
        <taxon>Eukaryota</taxon>
        <taxon>Fungi</taxon>
        <taxon>Dikarya</taxon>
        <taxon>Ascomycota</taxon>
        <taxon>Saccharomycotina</taxon>
        <taxon>Trigonopsidomycetes</taxon>
        <taxon>Trigonopsidales</taxon>
        <taxon>Trigonopsidaceae</taxon>
        <taxon>Tortispora</taxon>
    </lineage>
</organism>
<feature type="transmembrane region" description="Helical" evidence="6">
    <location>
        <begin position="202"/>
        <end position="226"/>
    </location>
</feature>
<dbReference type="GO" id="GO:0016020">
    <property type="term" value="C:membrane"/>
    <property type="evidence" value="ECO:0007669"/>
    <property type="project" value="UniProtKB-SubCell"/>
</dbReference>
<evidence type="ECO:0000313" key="8">
    <source>
        <dbReference type="EMBL" id="ODV88385.1"/>
    </source>
</evidence>
<keyword evidence="9" id="KW-1185">Reference proteome</keyword>
<dbReference type="Pfam" id="PF03798">
    <property type="entry name" value="TRAM_LAG1_CLN8"/>
    <property type="match status" value="1"/>
</dbReference>